<organism evidence="5 6">
    <name type="scientific">Fibroporia radiculosa</name>
    <dbReference type="NCBI Taxonomy" id="599839"/>
    <lineage>
        <taxon>Eukaryota</taxon>
        <taxon>Fungi</taxon>
        <taxon>Dikarya</taxon>
        <taxon>Basidiomycota</taxon>
        <taxon>Agaricomycotina</taxon>
        <taxon>Agaricomycetes</taxon>
        <taxon>Polyporales</taxon>
        <taxon>Fibroporiaceae</taxon>
        <taxon>Fibroporia</taxon>
    </lineage>
</organism>
<dbReference type="HOGENOM" id="CLU_017445_0_0_1"/>
<dbReference type="GeneID" id="24092932"/>
<sequence length="772" mass="85629">MDDYSSTGSPLHASTSSGTGLRLVLPPLKTVQALKGKKKQKGQHLWQDEAVKKPPRPVKLKPLREVLTKLIVQIKKKDDYAFFLHPVDTSQVAGYTDVVKRPMDLGTMTTKVERGKYRSLEEFADDLRLVTTNAKLFNPPGTIYHTEAERIEAWGLEHITKAAASVIEYETDWNIEIERDDNEEPDLGVTDKGTPMDVDDTASVTSLQTPVAQTPTQPGMGRRRVGGGGVKKLPGALSASLEQDGGLPGAKDGLGAFPPGSEWAELMLSLKLKGRRFRTKKERMRMERGGPPYRADGSLDYADLENPFSVLSFFVPEAPTRPILAALYPPSEQDQANFIPVNVRADPEAIPFLPSLAPTPLTGVSKAKAKPRRRHWLISHAPTRGRPKERDDEEEGVVGPVQRESTAGDYGAFAPLTGILGAERHVEDIEIELGSEEKLLDAIRESVERRQAGSQLPSVDMLDTDNPWQGTAEWAEEYLRDVVYGGVDGLAYVRSLAEFVRSPEPLEDMGVSLGHPALDMPLARWVEENVVEPLTDGRHRVLSGAARRLHDPQLSTDPTILAQLDACLKTYPRVARELNELRQTLQEKIDMAPLIRSPEELLQVEEVWEGKMFRDVRKQQLEAEREKELERDAAAYLKYAIEKHQEAQGQMQQGDVPEDSDLLQHVLDCAADAIAEISRRTASVGGIAEVKQEGREPFRRLPLADEQNVDVEMVVDEDAVQSDGLGEEDSLMKQLRMNLLALAKRASLDQIAMLPPELVPEHLRGVVPTVQS</sequence>
<evidence type="ECO:0000256" key="1">
    <source>
        <dbReference type="ARBA" id="ARBA00023117"/>
    </source>
</evidence>
<dbReference type="GO" id="GO:0006357">
    <property type="term" value="P:regulation of transcription by RNA polymerase II"/>
    <property type="evidence" value="ECO:0007669"/>
    <property type="project" value="TreeGrafter"/>
</dbReference>
<dbReference type="AlphaFoldDB" id="J7SBQ1"/>
<evidence type="ECO:0000313" key="6">
    <source>
        <dbReference type="Proteomes" id="UP000006352"/>
    </source>
</evidence>
<dbReference type="SMART" id="SM00297">
    <property type="entry name" value="BROMO"/>
    <property type="match status" value="1"/>
</dbReference>
<dbReference type="Gene3D" id="1.20.920.10">
    <property type="entry name" value="Bromodomain-like"/>
    <property type="match status" value="1"/>
</dbReference>
<dbReference type="GO" id="GO:0006325">
    <property type="term" value="P:chromatin organization"/>
    <property type="evidence" value="ECO:0007669"/>
    <property type="project" value="UniProtKB-ARBA"/>
</dbReference>
<gene>
    <name evidence="5" type="ORF">FIBRA_00014</name>
</gene>
<dbReference type="STRING" id="599839.J7SBQ1"/>
<accession>J7SBQ1</accession>
<dbReference type="Pfam" id="PF00439">
    <property type="entry name" value="Bromodomain"/>
    <property type="match status" value="1"/>
</dbReference>
<protein>
    <recommendedName>
        <fullName evidence="4">Bromo domain-containing protein</fullName>
    </recommendedName>
</protein>
<dbReference type="RefSeq" id="XP_012177304.1">
    <property type="nucleotide sequence ID" value="XM_012321914.1"/>
</dbReference>
<dbReference type="PROSITE" id="PS50014">
    <property type="entry name" value="BROMODOMAIN_2"/>
    <property type="match status" value="1"/>
</dbReference>
<dbReference type="InterPro" id="IPR036427">
    <property type="entry name" value="Bromodomain-like_sf"/>
</dbReference>
<evidence type="ECO:0000259" key="4">
    <source>
        <dbReference type="PROSITE" id="PS50014"/>
    </source>
</evidence>
<dbReference type="SUPFAM" id="SSF47370">
    <property type="entry name" value="Bromodomain"/>
    <property type="match status" value="1"/>
</dbReference>
<keyword evidence="6" id="KW-1185">Reference proteome</keyword>
<evidence type="ECO:0000256" key="3">
    <source>
        <dbReference type="SAM" id="MobiDB-lite"/>
    </source>
</evidence>
<dbReference type="PRINTS" id="PR00503">
    <property type="entry name" value="BROMODOMAIN"/>
</dbReference>
<feature type="domain" description="Bromo" evidence="4">
    <location>
        <begin position="75"/>
        <end position="145"/>
    </location>
</feature>
<dbReference type="InterPro" id="IPR051831">
    <property type="entry name" value="Bromodomain_contain_prot"/>
</dbReference>
<dbReference type="GO" id="GO:0005634">
    <property type="term" value="C:nucleus"/>
    <property type="evidence" value="ECO:0007669"/>
    <property type="project" value="TreeGrafter"/>
</dbReference>
<keyword evidence="1 2" id="KW-0103">Bromodomain</keyword>
<dbReference type="CDD" id="cd04369">
    <property type="entry name" value="Bromodomain"/>
    <property type="match status" value="1"/>
</dbReference>
<feature type="region of interest" description="Disordered" evidence="3">
    <location>
        <begin position="381"/>
        <end position="404"/>
    </location>
</feature>
<dbReference type="InterPro" id="IPR001487">
    <property type="entry name" value="Bromodomain"/>
</dbReference>
<evidence type="ECO:0000256" key="2">
    <source>
        <dbReference type="PROSITE-ProRule" id="PRU00035"/>
    </source>
</evidence>
<dbReference type="PANTHER" id="PTHR22881">
    <property type="entry name" value="BROMODOMAIN CONTAINING PROTEIN"/>
    <property type="match status" value="1"/>
</dbReference>
<dbReference type="Proteomes" id="UP000006352">
    <property type="component" value="Unassembled WGS sequence"/>
</dbReference>
<name>J7SBQ1_9APHY</name>
<dbReference type="OrthoDB" id="21449at2759"/>
<feature type="compositionally biased region" description="Polar residues" evidence="3">
    <location>
        <begin position="1"/>
        <end position="19"/>
    </location>
</feature>
<reference evidence="5 6" key="1">
    <citation type="journal article" date="2012" name="Appl. Environ. Microbiol.">
        <title>Short-read sequencing for genomic analysis of the brown rot fungus Fibroporia radiculosa.</title>
        <authorList>
            <person name="Tang J.D."/>
            <person name="Perkins A.D."/>
            <person name="Sonstegard T.S."/>
            <person name="Schroeder S.G."/>
            <person name="Burgess S.C."/>
            <person name="Diehl S.V."/>
        </authorList>
    </citation>
    <scope>NUCLEOTIDE SEQUENCE [LARGE SCALE GENOMIC DNA]</scope>
    <source>
        <strain evidence="5 6">TFFH 294</strain>
    </source>
</reference>
<dbReference type="PANTHER" id="PTHR22881:SF27">
    <property type="entry name" value="BROMODOMAIN CONTAINING 7_9"/>
    <property type="match status" value="1"/>
</dbReference>
<feature type="region of interest" description="Disordered" evidence="3">
    <location>
        <begin position="1"/>
        <end position="21"/>
    </location>
</feature>
<dbReference type="InParanoid" id="J7SBQ1"/>
<proteinExistence type="predicted"/>
<dbReference type="EMBL" id="HE796866">
    <property type="protein sequence ID" value="CCL98021.1"/>
    <property type="molecule type" value="Genomic_DNA"/>
</dbReference>
<evidence type="ECO:0000313" key="5">
    <source>
        <dbReference type="EMBL" id="CCL98021.1"/>
    </source>
</evidence>